<name>A0AAD7K8T9_9AGAR</name>
<dbReference type="GO" id="GO:0003676">
    <property type="term" value="F:nucleic acid binding"/>
    <property type="evidence" value="ECO:0007669"/>
    <property type="project" value="InterPro"/>
</dbReference>
<keyword evidence="2" id="KW-1185">Reference proteome</keyword>
<proteinExistence type="predicted"/>
<feature type="non-terminal residue" evidence="1">
    <location>
        <position position="200"/>
    </location>
</feature>
<evidence type="ECO:0000313" key="1">
    <source>
        <dbReference type="EMBL" id="KAJ7780752.1"/>
    </source>
</evidence>
<evidence type="ECO:0008006" key="3">
    <source>
        <dbReference type="Google" id="ProtNLM"/>
    </source>
</evidence>
<dbReference type="EMBL" id="JARJLG010000005">
    <property type="protein sequence ID" value="KAJ7780752.1"/>
    <property type="molecule type" value="Genomic_DNA"/>
</dbReference>
<sequence>MVVNLRDGLNPRPSKKRKIEIELPRETELDLLFIATLEAGKDEKKKTLTLFGHVRAETDPIKVTVHGTCTNAGNFSAAAGAGTYWGPNAKRNRAIRAWGTQNNARADLTAVISESALQLAPPEQSLEISTRSEYAIRSAKYHAFQNDARGWRCPNGDLLKILSALIKERMAPVHFVHLKKETKNVNGHLTEAKRLAKQGS</sequence>
<gene>
    <name evidence="1" type="ORF">DFH07DRAFT_729282</name>
</gene>
<reference evidence="1" key="1">
    <citation type="submission" date="2023-03" db="EMBL/GenBank/DDBJ databases">
        <title>Massive genome expansion in bonnet fungi (Mycena s.s.) driven by repeated elements and novel gene families across ecological guilds.</title>
        <authorList>
            <consortium name="Lawrence Berkeley National Laboratory"/>
            <person name="Harder C.B."/>
            <person name="Miyauchi S."/>
            <person name="Viragh M."/>
            <person name="Kuo A."/>
            <person name="Thoen E."/>
            <person name="Andreopoulos B."/>
            <person name="Lu D."/>
            <person name="Skrede I."/>
            <person name="Drula E."/>
            <person name="Henrissat B."/>
            <person name="Morin E."/>
            <person name="Kohler A."/>
            <person name="Barry K."/>
            <person name="LaButti K."/>
            <person name="Morin E."/>
            <person name="Salamov A."/>
            <person name="Lipzen A."/>
            <person name="Mereny Z."/>
            <person name="Hegedus B."/>
            <person name="Baldrian P."/>
            <person name="Stursova M."/>
            <person name="Weitz H."/>
            <person name="Taylor A."/>
            <person name="Grigoriev I.V."/>
            <person name="Nagy L.G."/>
            <person name="Martin F."/>
            <person name="Kauserud H."/>
        </authorList>
    </citation>
    <scope>NUCLEOTIDE SEQUENCE</scope>
    <source>
        <strain evidence="1">CBHHK188m</strain>
    </source>
</reference>
<dbReference type="SUPFAM" id="SSF53098">
    <property type="entry name" value="Ribonuclease H-like"/>
    <property type="match status" value="1"/>
</dbReference>
<comment type="caution">
    <text evidence="1">The sequence shown here is derived from an EMBL/GenBank/DDBJ whole genome shotgun (WGS) entry which is preliminary data.</text>
</comment>
<evidence type="ECO:0000313" key="2">
    <source>
        <dbReference type="Proteomes" id="UP001215280"/>
    </source>
</evidence>
<organism evidence="1 2">
    <name type="scientific">Mycena maculata</name>
    <dbReference type="NCBI Taxonomy" id="230809"/>
    <lineage>
        <taxon>Eukaryota</taxon>
        <taxon>Fungi</taxon>
        <taxon>Dikarya</taxon>
        <taxon>Basidiomycota</taxon>
        <taxon>Agaricomycotina</taxon>
        <taxon>Agaricomycetes</taxon>
        <taxon>Agaricomycetidae</taxon>
        <taxon>Agaricales</taxon>
        <taxon>Marasmiineae</taxon>
        <taxon>Mycenaceae</taxon>
        <taxon>Mycena</taxon>
    </lineage>
</organism>
<dbReference type="InterPro" id="IPR036397">
    <property type="entry name" value="RNaseH_sf"/>
</dbReference>
<accession>A0AAD7K8T9</accession>
<dbReference type="InterPro" id="IPR012337">
    <property type="entry name" value="RNaseH-like_sf"/>
</dbReference>
<protein>
    <recommendedName>
        <fullName evidence="3">RNase H type-1 domain-containing protein</fullName>
    </recommendedName>
</protein>
<dbReference type="AlphaFoldDB" id="A0AAD7K8T9"/>
<dbReference type="Gene3D" id="3.30.420.10">
    <property type="entry name" value="Ribonuclease H-like superfamily/Ribonuclease H"/>
    <property type="match status" value="1"/>
</dbReference>
<dbReference type="Proteomes" id="UP001215280">
    <property type="component" value="Unassembled WGS sequence"/>
</dbReference>